<dbReference type="InterPro" id="IPR001647">
    <property type="entry name" value="HTH_TetR"/>
</dbReference>
<dbReference type="RefSeq" id="WP_154541048.1">
    <property type="nucleotide sequence ID" value="NZ_JALEVF010000196.1"/>
</dbReference>
<dbReference type="AlphaFoldDB" id="A0A6N7XB58"/>
<keyword evidence="1 2" id="KW-0238">DNA-binding</keyword>
<evidence type="ECO:0000256" key="1">
    <source>
        <dbReference type="ARBA" id="ARBA00023125"/>
    </source>
</evidence>
<dbReference type="EMBL" id="VUND01000002">
    <property type="protein sequence ID" value="MST60487.1"/>
    <property type="molecule type" value="Genomic_DNA"/>
</dbReference>
<feature type="DNA-binding region" description="H-T-H motif" evidence="2">
    <location>
        <begin position="27"/>
        <end position="46"/>
    </location>
</feature>
<accession>A0A6N7XB58</accession>
<comment type="caution">
    <text evidence="4">The sequence shown here is derived from an EMBL/GenBank/DDBJ whole genome shotgun (WGS) entry which is preliminary data.</text>
</comment>
<name>A0A6N7XB58_9ACTN</name>
<dbReference type="GO" id="GO:0003677">
    <property type="term" value="F:DNA binding"/>
    <property type="evidence" value="ECO:0007669"/>
    <property type="project" value="UniProtKB-UniRule"/>
</dbReference>
<dbReference type="PANTHER" id="PTHR43479:SF11">
    <property type="entry name" value="ACREF_ENVCD OPERON REPRESSOR-RELATED"/>
    <property type="match status" value="1"/>
</dbReference>
<dbReference type="PROSITE" id="PS50977">
    <property type="entry name" value="HTH_TETR_2"/>
    <property type="match status" value="1"/>
</dbReference>
<evidence type="ECO:0000313" key="4">
    <source>
        <dbReference type="EMBL" id="MST60487.1"/>
    </source>
</evidence>
<evidence type="ECO:0000259" key="3">
    <source>
        <dbReference type="PROSITE" id="PS50977"/>
    </source>
</evidence>
<dbReference type="InterPro" id="IPR039532">
    <property type="entry name" value="TetR_C_Firmicutes"/>
</dbReference>
<dbReference type="PANTHER" id="PTHR43479">
    <property type="entry name" value="ACREF/ENVCD OPERON REPRESSOR-RELATED"/>
    <property type="match status" value="1"/>
</dbReference>
<dbReference type="Gene3D" id="1.10.357.10">
    <property type="entry name" value="Tetracycline Repressor, domain 2"/>
    <property type="match status" value="1"/>
</dbReference>
<dbReference type="Pfam" id="PF14278">
    <property type="entry name" value="TetR_C_8"/>
    <property type="match status" value="1"/>
</dbReference>
<dbReference type="InterPro" id="IPR009057">
    <property type="entry name" value="Homeodomain-like_sf"/>
</dbReference>
<protein>
    <submittedName>
        <fullName evidence="4">TetR family transcriptional regulator</fullName>
    </submittedName>
</protein>
<dbReference type="Proteomes" id="UP000434342">
    <property type="component" value="Unassembled WGS sequence"/>
</dbReference>
<feature type="domain" description="HTH tetR-type" evidence="3">
    <location>
        <begin position="4"/>
        <end position="64"/>
    </location>
</feature>
<sequence>MKRKTSREILAESFKELAQTMPVNKITVQKIADNCGYSPATFYRQFRDKYDLIAWDYTRGPGRILEQLDEKGVGLEATTERICSYYLEQQEYVRNLLAHTGGRDSFVRYMAHEHAKMMEGEVRRLCGEGAIDEGVSFCIRSYCLGTTAVVCEWIEGGCKLPTKRLARLCMEALPAPLARLLNI</sequence>
<reference evidence="4 5" key="1">
    <citation type="submission" date="2019-08" db="EMBL/GenBank/DDBJ databases">
        <title>In-depth cultivation of the pig gut microbiome towards novel bacterial diversity and tailored functional studies.</title>
        <authorList>
            <person name="Wylensek D."/>
            <person name="Hitch T.C.A."/>
            <person name="Clavel T."/>
        </authorList>
    </citation>
    <scope>NUCLEOTIDE SEQUENCE [LARGE SCALE GENOMIC DNA]</scope>
    <source>
        <strain evidence="4 5">WB01_CNA04</strain>
    </source>
</reference>
<proteinExistence type="predicted"/>
<dbReference type="Pfam" id="PF00440">
    <property type="entry name" value="TetR_N"/>
    <property type="match status" value="1"/>
</dbReference>
<dbReference type="SUPFAM" id="SSF46689">
    <property type="entry name" value="Homeodomain-like"/>
    <property type="match status" value="1"/>
</dbReference>
<evidence type="ECO:0000256" key="2">
    <source>
        <dbReference type="PROSITE-ProRule" id="PRU00335"/>
    </source>
</evidence>
<dbReference type="InterPro" id="IPR050624">
    <property type="entry name" value="HTH-type_Tx_Regulator"/>
</dbReference>
<organism evidence="4 5">
    <name type="scientific">Parafannyhessea umbonata</name>
    <dbReference type="NCBI Taxonomy" id="604330"/>
    <lineage>
        <taxon>Bacteria</taxon>
        <taxon>Bacillati</taxon>
        <taxon>Actinomycetota</taxon>
        <taxon>Coriobacteriia</taxon>
        <taxon>Coriobacteriales</taxon>
        <taxon>Atopobiaceae</taxon>
        <taxon>Parafannyhessea</taxon>
    </lineage>
</organism>
<gene>
    <name evidence="4" type="ORF">FYJ69_06130</name>
</gene>
<evidence type="ECO:0000313" key="5">
    <source>
        <dbReference type="Proteomes" id="UP000434342"/>
    </source>
</evidence>